<evidence type="ECO:0000313" key="2">
    <source>
        <dbReference type="Proteomes" id="UP001139125"/>
    </source>
</evidence>
<proteinExistence type="predicted"/>
<protein>
    <submittedName>
        <fullName evidence="1">Uncharacterized protein</fullName>
    </submittedName>
</protein>
<organism evidence="1 2">
    <name type="scientific">Gracilimonas sediminicola</name>
    <dbReference type="NCBI Taxonomy" id="2952158"/>
    <lineage>
        <taxon>Bacteria</taxon>
        <taxon>Pseudomonadati</taxon>
        <taxon>Balneolota</taxon>
        <taxon>Balneolia</taxon>
        <taxon>Balneolales</taxon>
        <taxon>Balneolaceae</taxon>
        <taxon>Gracilimonas</taxon>
    </lineage>
</organism>
<keyword evidence="2" id="KW-1185">Reference proteome</keyword>
<reference evidence="1" key="1">
    <citation type="submission" date="2022-06" db="EMBL/GenBank/DDBJ databases">
        <title>Gracilimonas sp. CAU 1638 isolated from sea sediment.</title>
        <authorList>
            <person name="Kim W."/>
        </authorList>
    </citation>
    <scope>NUCLEOTIDE SEQUENCE</scope>
    <source>
        <strain evidence="1">CAU 1638</strain>
    </source>
</reference>
<comment type="caution">
    <text evidence="1">The sequence shown here is derived from an EMBL/GenBank/DDBJ whole genome shotgun (WGS) entry which is preliminary data.</text>
</comment>
<sequence>MDTKDKLTEQRQEPEADASPQLTQLLCCPFCGADGIVKKIYGSRDSTDAGLEIGRVATCSNKKCEIKGHVFSIKTWNTRAT</sequence>
<gene>
    <name evidence="1" type="ORF">NM125_00315</name>
</gene>
<dbReference type="RefSeq" id="WP_255131697.1">
    <property type="nucleotide sequence ID" value="NZ_JANDBC010000001.1"/>
</dbReference>
<accession>A0A9X2L0F6</accession>
<evidence type="ECO:0000313" key="1">
    <source>
        <dbReference type="EMBL" id="MCP9290015.1"/>
    </source>
</evidence>
<name>A0A9X2L0F6_9BACT</name>
<dbReference type="EMBL" id="JANDBC010000001">
    <property type="protein sequence ID" value="MCP9290015.1"/>
    <property type="molecule type" value="Genomic_DNA"/>
</dbReference>
<dbReference type="AlphaFoldDB" id="A0A9X2L0F6"/>
<dbReference type="Proteomes" id="UP001139125">
    <property type="component" value="Unassembled WGS sequence"/>
</dbReference>